<reference evidence="1" key="1">
    <citation type="submission" date="2020-05" db="EMBL/GenBank/DDBJ databases">
        <authorList>
            <person name="Chiriac C."/>
            <person name="Salcher M."/>
            <person name="Ghai R."/>
            <person name="Kavagutti S V."/>
        </authorList>
    </citation>
    <scope>NUCLEOTIDE SEQUENCE</scope>
</reference>
<dbReference type="AlphaFoldDB" id="A0A6J5ZJQ0"/>
<gene>
    <name evidence="1" type="ORF">UFOPK3547_00622</name>
</gene>
<organism evidence="1">
    <name type="scientific">freshwater metagenome</name>
    <dbReference type="NCBI Taxonomy" id="449393"/>
    <lineage>
        <taxon>unclassified sequences</taxon>
        <taxon>metagenomes</taxon>
        <taxon>ecological metagenomes</taxon>
    </lineage>
</organism>
<sequence>MTTTERLFEDFRAAFERGERPNLGDLLESVSADQRAELEQKIERYLVDEAPLRSYDATAFAAEQQTPLMESAAEIFSDAFALQPSRARERAGLSIEELAEQVLVKTGMADDAANRSKATRYLEQLEAGTLPRLGSKVREALRSVLGAEVILAVMPAPPQSPGIAFRASLSDQAPPEQSVQRAEMIVDALSVESPADWDEVDDLFLSAD</sequence>
<name>A0A6J5ZJQ0_9ZZZZ</name>
<dbReference type="EMBL" id="CAESAN010000039">
    <property type="protein sequence ID" value="CAB4341576.1"/>
    <property type="molecule type" value="Genomic_DNA"/>
</dbReference>
<proteinExistence type="predicted"/>
<evidence type="ECO:0000313" key="1">
    <source>
        <dbReference type="EMBL" id="CAB4341576.1"/>
    </source>
</evidence>
<protein>
    <submittedName>
        <fullName evidence="1">Unannotated protein</fullName>
    </submittedName>
</protein>
<accession>A0A6J5ZJQ0</accession>